<reference evidence="1 2" key="1">
    <citation type="journal article" date="2022" name="New Phytol.">
        <title>Ecological generalism drives hyperdiversity of secondary metabolite gene clusters in xylarialean endophytes.</title>
        <authorList>
            <person name="Franco M.E.E."/>
            <person name="Wisecaver J.H."/>
            <person name="Arnold A.E."/>
            <person name="Ju Y.M."/>
            <person name="Slot J.C."/>
            <person name="Ahrendt S."/>
            <person name="Moore L.P."/>
            <person name="Eastman K.E."/>
            <person name="Scott K."/>
            <person name="Konkel Z."/>
            <person name="Mondo S.J."/>
            <person name="Kuo A."/>
            <person name="Hayes R.D."/>
            <person name="Haridas S."/>
            <person name="Andreopoulos B."/>
            <person name="Riley R."/>
            <person name="LaButti K."/>
            <person name="Pangilinan J."/>
            <person name="Lipzen A."/>
            <person name="Amirebrahimi M."/>
            <person name="Yan J."/>
            <person name="Adam C."/>
            <person name="Keymanesh K."/>
            <person name="Ng V."/>
            <person name="Louie K."/>
            <person name="Northen T."/>
            <person name="Drula E."/>
            <person name="Henrissat B."/>
            <person name="Hsieh H.M."/>
            <person name="Youens-Clark K."/>
            <person name="Lutzoni F."/>
            <person name="Miadlikowska J."/>
            <person name="Eastwood D.C."/>
            <person name="Hamelin R.C."/>
            <person name="Grigoriev I.V."/>
            <person name="U'Ren J.M."/>
        </authorList>
    </citation>
    <scope>NUCLEOTIDE SEQUENCE [LARGE SCALE GENOMIC DNA]</scope>
    <source>
        <strain evidence="1 2">ER1909</strain>
    </source>
</reference>
<accession>A0ACC0CN35</accession>
<keyword evidence="2" id="KW-1185">Reference proteome</keyword>
<sequence>MASQHQSPGGGSVGSGGGPGHGHSSLSPGAGGGSYKRASRKGAPRRFSCNWPGCDKIYSRAEHLQRHQLNHDPKTIYTCDVPDCTQTFVRPDLLARHKKRHSSSYIPRNRTSSFSIPTKETPRESPLMQSPSITANAAGQPRPPAPFPPQQPASAPRNAAVLLTSDSPVQPQPPPLPPPMAPTQPSPMSHSVPWTPSMDGVNMMRPKPNFYSREQPPMHDHSTFVPYHNVSVPADANELEIRENFGVWLFDSQQTYRDFSFTNIPFLEGGLESPFNNNIHYDHESLTSRSQLDLTPPRHPDMPDELISEYRRQEVLRYVQLFHQKQNRFNSKLAGLMHETSEDIPGLNLEFLRDCMRHYWDFVSPRLPIVHQPTFSSAQCSIFLLMVMIALGAAQIYSHEASRELLEYKAFADLIISNVRFEILTADEASPPVELWVAQALLLLEFYEKMYSSRNLHERAHVYHSVTLTLLRRGSPLIGGAGAESPSDEQNGSEHPATSDARTWWVKWARTESMHRVVFAAFMMDIIHAAMFGHAADMAPHEVRLPLPCDESLWSASSPEIVRHHDSNFRLYGVKPVSFLDGLKRAIHGKEVQTHAFGRMIIMCGLLSVGWHLRHRDTHLKWLELGSNPSDTRDKWCNMLLKAFDDWKTSFDGAMGSSDPESDSPGAQSRSNGLIQSASVLYHLAHISLYIDIVDCQVYAGAKRLLGRKVSTRDYSNVVTRMSLWSNQRTTRHAIFHAFKLLHRILVDPRQKKNGAYANRAVDAYGIQYSCRRDPDPHRPWIMYYATLAIWSFVRARALARDQSNTLRPYAQQMQHAPTGVFDYLSKVTKQAELDTASPAHLQDGLPNLLDAIGSLTSESPSELLKEAAGRLDMCKEMLYRNVA</sequence>
<dbReference type="Proteomes" id="UP001497680">
    <property type="component" value="Unassembled WGS sequence"/>
</dbReference>
<evidence type="ECO:0000313" key="1">
    <source>
        <dbReference type="EMBL" id="KAI6081809.1"/>
    </source>
</evidence>
<organism evidence="1 2">
    <name type="scientific">Hypoxylon rubiginosum</name>
    <dbReference type="NCBI Taxonomy" id="110542"/>
    <lineage>
        <taxon>Eukaryota</taxon>
        <taxon>Fungi</taxon>
        <taxon>Dikarya</taxon>
        <taxon>Ascomycota</taxon>
        <taxon>Pezizomycotina</taxon>
        <taxon>Sordariomycetes</taxon>
        <taxon>Xylariomycetidae</taxon>
        <taxon>Xylariales</taxon>
        <taxon>Hypoxylaceae</taxon>
        <taxon>Hypoxylon</taxon>
    </lineage>
</organism>
<proteinExistence type="predicted"/>
<dbReference type="EMBL" id="MU394385">
    <property type="protein sequence ID" value="KAI6081809.1"/>
    <property type="molecule type" value="Genomic_DNA"/>
</dbReference>
<gene>
    <name evidence="1" type="ORF">F4821DRAFT_17378</name>
</gene>
<evidence type="ECO:0000313" key="2">
    <source>
        <dbReference type="Proteomes" id="UP001497680"/>
    </source>
</evidence>
<name>A0ACC0CN35_9PEZI</name>
<comment type="caution">
    <text evidence="1">The sequence shown here is derived from an EMBL/GenBank/DDBJ whole genome shotgun (WGS) entry which is preliminary data.</text>
</comment>
<protein>
    <submittedName>
        <fullName evidence="1">Uncharacterized protein</fullName>
    </submittedName>
</protein>